<dbReference type="PROSITE" id="PS50853">
    <property type="entry name" value="FN3"/>
    <property type="match status" value="1"/>
</dbReference>
<dbReference type="RefSeq" id="XP_002733571.1">
    <property type="nucleotide sequence ID" value="XM_002733525.1"/>
</dbReference>
<dbReference type="Pfam" id="PF00041">
    <property type="entry name" value="fn3"/>
    <property type="match status" value="1"/>
</dbReference>
<feature type="region of interest" description="Disordered" evidence="1">
    <location>
        <begin position="155"/>
        <end position="175"/>
    </location>
</feature>
<dbReference type="InterPro" id="IPR003961">
    <property type="entry name" value="FN3_dom"/>
</dbReference>
<sequence length="175" mass="19368">MTTTVILGLLVFWVIFHLADTADSDYSVKGLNFTQITTTSATVTWSRPGSTDNVTGFQITYKTASVEMSDAIDDVTVISYDLTNLEHYTTYRTCIYTLLDDGSEVIGDSSCDNFVTKYDPLNYYAIAAIAVVGFIMVVLLFSVIAQSRLEAKERAQKEKINPTKDDKDALVSNDI</sequence>
<dbReference type="SMART" id="SM00060">
    <property type="entry name" value="FN3"/>
    <property type="match status" value="1"/>
</dbReference>
<dbReference type="Gene3D" id="2.60.40.10">
    <property type="entry name" value="Immunoglobulins"/>
    <property type="match status" value="1"/>
</dbReference>
<feature type="chain" id="PRO_5045585841" evidence="3">
    <location>
        <begin position="22"/>
        <end position="175"/>
    </location>
</feature>
<feature type="signal peptide" evidence="3">
    <location>
        <begin position="1"/>
        <end position="21"/>
    </location>
</feature>
<evidence type="ECO:0000313" key="6">
    <source>
        <dbReference type="RefSeq" id="XP_002733571.1"/>
    </source>
</evidence>
<keyword evidence="2" id="KW-1133">Transmembrane helix</keyword>
<evidence type="ECO:0000313" key="5">
    <source>
        <dbReference type="Proteomes" id="UP000694865"/>
    </source>
</evidence>
<dbReference type="GeneID" id="100370251"/>
<evidence type="ECO:0000259" key="4">
    <source>
        <dbReference type="PROSITE" id="PS50853"/>
    </source>
</evidence>
<feature type="compositionally biased region" description="Basic and acidic residues" evidence="1">
    <location>
        <begin position="155"/>
        <end position="169"/>
    </location>
</feature>
<keyword evidence="2" id="KW-0812">Transmembrane</keyword>
<accession>A0ABM0GN30</accession>
<feature type="domain" description="Fibronectin type-III" evidence="4">
    <location>
        <begin position="27"/>
        <end position="119"/>
    </location>
</feature>
<evidence type="ECO:0000256" key="3">
    <source>
        <dbReference type="SAM" id="SignalP"/>
    </source>
</evidence>
<evidence type="ECO:0000256" key="2">
    <source>
        <dbReference type="SAM" id="Phobius"/>
    </source>
</evidence>
<proteinExistence type="predicted"/>
<dbReference type="InterPro" id="IPR013783">
    <property type="entry name" value="Ig-like_fold"/>
</dbReference>
<reference evidence="6" key="1">
    <citation type="submission" date="2025-08" db="UniProtKB">
        <authorList>
            <consortium name="RefSeq"/>
        </authorList>
    </citation>
    <scope>IDENTIFICATION</scope>
    <source>
        <tissue evidence="6">Testes</tissue>
    </source>
</reference>
<organism evidence="5 6">
    <name type="scientific">Saccoglossus kowalevskii</name>
    <name type="common">Acorn worm</name>
    <dbReference type="NCBI Taxonomy" id="10224"/>
    <lineage>
        <taxon>Eukaryota</taxon>
        <taxon>Metazoa</taxon>
        <taxon>Hemichordata</taxon>
        <taxon>Enteropneusta</taxon>
        <taxon>Harrimaniidae</taxon>
        <taxon>Saccoglossus</taxon>
    </lineage>
</organism>
<protein>
    <submittedName>
        <fullName evidence="6">Uncharacterized protein LOC100370251</fullName>
    </submittedName>
</protein>
<keyword evidence="5" id="KW-1185">Reference proteome</keyword>
<name>A0ABM0GN30_SACKO</name>
<dbReference type="CDD" id="cd00063">
    <property type="entry name" value="FN3"/>
    <property type="match status" value="1"/>
</dbReference>
<dbReference type="Proteomes" id="UP000694865">
    <property type="component" value="Unplaced"/>
</dbReference>
<keyword evidence="2" id="KW-0472">Membrane</keyword>
<gene>
    <name evidence="6" type="primary">LOC100370251</name>
</gene>
<keyword evidence="3" id="KW-0732">Signal</keyword>
<dbReference type="SUPFAM" id="SSF49265">
    <property type="entry name" value="Fibronectin type III"/>
    <property type="match status" value="1"/>
</dbReference>
<evidence type="ECO:0000256" key="1">
    <source>
        <dbReference type="SAM" id="MobiDB-lite"/>
    </source>
</evidence>
<feature type="transmembrane region" description="Helical" evidence="2">
    <location>
        <begin position="123"/>
        <end position="144"/>
    </location>
</feature>
<dbReference type="InterPro" id="IPR036116">
    <property type="entry name" value="FN3_sf"/>
</dbReference>